<dbReference type="SUPFAM" id="SSF55874">
    <property type="entry name" value="ATPase domain of HSP90 chaperone/DNA topoisomerase II/histidine kinase"/>
    <property type="match status" value="1"/>
</dbReference>
<dbReference type="InterPro" id="IPR003661">
    <property type="entry name" value="HisK_dim/P_dom"/>
</dbReference>
<feature type="domain" description="Histidine kinase" evidence="14">
    <location>
        <begin position="877"/>
        <end position="1091"/>
    </location>
</feature>
<dbReference type="Gene3D" id="2.60.40.10">
    <property type="entry name" value="Immunoglobulins"/>
    <property type="match status" value="1"/>
</dbReference>
<dbReference type="PROSITE" id="PS50110">
    <property type="entry name" value="RESPONSE_REGULATORY"/>
    <property type="match status" value="1"/>
</dbReference>
<dbReference type="FunFam" id="2.60.40.10:FF:000791">
    <property type="entry name" value="Two-component system sensor histidine kinase/response regulator"/>
    <property type="match status" value="1"/>
</dbReference>
<dbReference type="GO" id="GO:0003700">
    <property type="term" value="F:DNA-binding transcription factor activity"/>
    <property type="evidence" value="ECO:0007669"/>
    <property type="project" value="InterPro"/>
</dbReference>
<dbReference type="KEGG" id="bcel:BcellWH2_01668"/>
<keyword evidence="8" id="KW-0902">Two-component regulatory system</keyword>
<dbReference type="FunFam" id="3.30.565.10:FF:000037">
    <property type="entry name" value="Hybrid sensor histidine kinase/response regulator"/>
    <property type="match status" value="1"/>
</dbReference>
<keyword evidence="12" id="KW-0812">Transmembrane</keyword>
<evidence type="ECO:0000313" key="17">
    <source>
        <dbReference type="Proteomes" id="UP000061809"/>
    </source>
</evidence>
<evidence type="ECO:0000259" key="13">
    <source>
        <dbReference type="PROSITE" id="PS01124"/>
    </source>
</evidence>
<keyword evidence="10" id="KW-0804">Transcription</keyword>
<evidence type="ECO:0000256" key="7">
    <source>
        <dbReference type="ARBA" id="ARBA00022840"/>
    </source>
</evidence>
<dbReference type="FunFam" id="3.40.50.2300:FF:000138">
    <property type="entry name" value="Two-component system sensor histidine kinase/response regulator"/>
    <property type="match status" value="1"/>
</dbReference>
<dbReference type="InterPro" id="IPR009057">
    <property type="entry name" value="Homeodomain-like_sf"/>
</dbReference>
<keyword evidence="9" id="KW-0805">Transcription regulation</keyword>
<accession>A0A0P0FUI3</accession>
<keyword evidence="3 11" id="KW-0597">Phosphoprotein</keyword>
<dbReference type="InterPro" id="IPR011123">
    <property type="entry name" value="Y_Y_Y"/>
</dbReference>
<dbReference type="SUPFAM" id="SSF63829">
    <property type="entry name" value="Calcium-dependent phosphotriesterase"/>
    <property type="match status" value="2"/>
</dbReference>
<keyword evidence="5" id="KW-0547">Nucleotide-binding</keyword>
<dbReference type="SMART" id="SM00388">
    <property type="entry name" value="HisKA"/>
    <property type="match status" value="1"/>
</dbReference>
<gene>
    <name evidence="16" type="primary">todS_9</name>
    <name evidence="16" type="ORF">BcellWH2_01668</name>
</gene>
<keyword evidence="6 16" id="KW-0418">Kinase</keyword>
<dbReference type="EMBL" id="CP012801">
    <property type="protein sequence ID" value="ALJ58921.1"/>
    <property type="molecule type" value="Genomic_DNA"/>
</dbReference>
<comment type="catalytic activity">
    <reaction evidence="1">
        <text>ATP + protein L-histidine = ADP + protein N-phospho-L-histidine.</text>
        <dbReference type="EC" id="2.7.13.3"/>
    </reaction>
</comment>
<keyword evidence="4 16" id="KW-0808">Transferase</keyword>
<dbReference type="Gene3D" id="1.10.10.60">
    <property type="entry name" value="Homeodomain-like"/>
    <property type="match status" value="1"/>
</dbReference>
<dbReference type="InterPro" id="IPR005467">
    <property type="entry name" value="His_kinase_dom"/>
</dbReference>
<dbReference type="InterPro" id="IPR004358">
    <property type="entry name" value="Sig_transdc_His_kin-like_C"/>
</dbReference>
<dbReference type="InterPro" id="IPR003594">
    <property type="entry name" value="HATPase_dom"/>
</dbReference>
<evidence type="ECO:0000256" key="5">
    <source>
        <dbReference type="ARBA" id="ARBA00022741"/>
    </source>
</evidence>
<dbReference type="InterPro" id="IPR013783">
    <property type="entry name" value="Ig-like_fold"/>
</dbReference>
<evidence type="ECO:0000256" key="12">
    <source>
        <dbReference type="SAM" id="Phobius"/>
    </source>
</evidence>
<dbReference type="Gene3D" id="2.130.10.10">
    <property type="entry name" value="YVTN repeat-like/Quinoprotein amine dehydrogenase"/>
    <property type="match status" value="2"/>
</dbReference>
<dbReference type="PRINTS" id="PR00344">
    <property type="entry name" value="BCTRLSENSOR"/>
</dbReference>
<keyword evidence="12" id="KW-0472">Membrane</keyword>
<dbReference type="SUPFAM" id="SSF52172">
    <property type="entry name" value="CheY-like"/>
    <property type="match status" value="1"/>
</dbReference>
<reference evidence="16 17" key="1">
    <citation type="journal article" date="2015" name="Science">
        <title>Genetic determinants of in vivo fitness and diet responsiveness in multiple human gut Bacteroides.</title>
        <authorList>
            <person name="Wu M."/>
            <person name="McNulty N.P."/>
            <person name="Rodionov D.A."/>
            <person name="Khoroshkin M.S."/>
            <person name="Griffin N.W."/>
            <person name="Cheng J."/>
            <person name="Latreille P."/>
            <person name="Kerstetter R.A."/>
            <person name="Terrapon N."/>
            <person name="Henrissat B."/>
            <person name="Osterman A.L."/>
            <person name="Gordon J.I."/>
        </authorList>
    </citation>
    <scope>NUCLEOTIDE SEQUENCE [LARGE SCALE GENOMIC DNA]</scope>
    <source>
        <strain evidence="16 17">WH2</strain>
    </source>
</reference>
<name>A0A0P0FUI3_9BACE</name>
<feature type="domain" description="HTH araC/xylS-type" evidence="13">
    <location>
        <begin position="1289"/>
        <end position="1389"/>
    </location>
</feature>
<dbReference type="InterPro" id="IPR036097">
    <property type="entry name" value="HisK_dim/P_sf"/>
</dbReference>
<dbReference type="SUPFAM" id="SSF47384">
    <property type="entry name" value="Homodimeric domain of signal transducing histidine kinase"/>
    <property type="match status" value="1"/>
</dbReference>
<dbReference type="GO" id="GO:0043565">
    <property type="term" value="F:sequence-specific DNA binding"/>
    <property type="evidence" value="ECO:0007669"/>
    <property type="project" value="InterPro"/>
</dbReference>
<dbReference type="PANTHER" id="PTHR43547:SF2">
    <property type="entry name" value="HYBRID SIGNAL TRANSDUCTION HISTIDINE KINASE C"/>
    <property type="match status" value="1"/>
</dbReference>
<dbReference type="Pfam" id="PF07495">
    <property type="entry name" value="Y_Y_Y"/>
    <property type="match status" value="1"/>
</dbReference>
<dbReference type="PATRIC" id="fig|246787.4.peg.1716"/>
<dbReference type="Gene3D" id="3.30.565.10">
    <property type="entry name" value="Histidine kinase-like ATPase, C-terminal domain"/>
    <property type="match status" value="1"/>
</dbReference>
<dbReference type="Pfam" id="PF00512">
    <property type="entry name" value="HisKA"/>
    <property type="match status" value="1"/>
</dbReference>
<dbReference type="PANTHER" id="PTHR43547">
    <property type="entry name" value="TWO-COMPONENT HISTIDINE KINASE"/>
    <property type="match status" value="1"/>
</dbReference>
<dbReference type="Pfam" id="PF07494">
    <property type="entry name" value="Reg_prop"/>
    <property type="match status" value="6"/>
</dbReference>
<dbReference type="GO" id="GO:0005524">
    <property type="term" value="F:ATP binding"/>
    <property type="evidence" value="ECO:0007669"/>
    <property type="project" value="UniProtKB-KW"/>
</dbReference>
<evidence type="ECO:0000313" key="16">
    <source>
        <dbReference type="EMBL" id="ALJ58921.1"/>
    </source>
</evidence>
<evidence type="ECO:0000256" key="11">
    <source>
        <dbReference type="PROSITE-ProRule" id="PRU00169"/>
    </source>
</evidence>
<dbReference type="RefSeq" id="WP_029427874.1">
    <property type="nucleotide sequence ID" value="NZ_CP012801.1"/>
</dbReference>
<dbReference type="PROSITE" id="PS50109">
    <property type="entry name" value="HIS_KIN"/>
    <property type="match status" value="1"/>
</dbReference>
<evidence type="ECO:0000256" key="4">
    <source>
        <dbReference type="ARBA" id="ARBA00022679"/>
    </source>
</evidence>
<evidence type="ECO:0000256" key="10">
    <source>
        <dbReference type="ARBA" id="ARBA00023163"/>
    </source>
</evidence>
<dbReference type="InterPro" id="IPR036890">
    <property type="entry name" value="HATPase_C_sf"/>
</dbReference>
<dbReference type="InterPro" id="IPR015943">
    <property type="entry name" value="WD40/YVTN_repeat-like_dom_sf"/>
</dbReference>
<dbReference type="PROSITE" id="PS01124">
    <property type="entry name" value="HTH_ARAC_FAMILY_2"/>
    <property type="match status" value="1"/>
</dbReference>
<evidence type="ECO:0000259" key="14">
    <source>
        <dbReference type="PROSITE" id="PS50109"/>
    </source>
</evidence>
<feature type="domain" description="Response regulatory" evidence="15">
    <location>
        <begin position="1142"/>
        <end position="1257"/>
    </location>
</feature>
<evidence type="ECO:0000256" key="2">
    <source>
        <dbReference type="ARBA" id="ARBA00012438"/>
    </source>
</evidence>
<dbReference type="Gene3D" id="3.40.50.2300">
    <property type="match status" value="1"/>
</dbReference>
<organism evidence="16 17">
    <name type="scientific">Bacteroides cellulosilyticus</name>
    <dbReference type="NCBI Taxonomy" id="246787"/>
    <lineage>
        <taxon>Bacteria</taxon>
        <taxon>Pseudomonadati</taxon>
        <taxon>Bacteroidota</taxon>
        <taxon>Bacteroidia</taxon>
        <taxon>Bacteroidales</taxon>
        <taxon>Bacteroidaceae</taxon>
        <taxon>Bacteroides</taxon>
    </lineage>
</organism>
<dbReference type="CDD" id="cd00075">
    <property type="entry name" value="HATPase"/>
    <property type="match status" value="1"/>
</dbReference>
<dbReference type="Pfam" id="PF02518">
    <property type="entry name" value="HATPase_c"/>
    <property type="match status" value="1"/>
</dbReference>
<protein>
    <recommendedName>
        <fullName evidence="2">histidine kinase</fullName>
        <ecNumber evidence="2">2.7.13.3</ecNumber>
    </recommendedName>
</protein>
<dbReference type="CDD" id="cd00082">
    <property type="entry name" value="HisKA"/>
    <property type="match status" value="1"/>
</dbReference>
<dbReference type="Pfam" id="PF12833">
    <property type="entry name" value="HTH_18"/>
    <property type="match status" value="1"/>
</dbReference>
<dbReference type="EC" id="2.7.13.3" evidence="2"/>
<dbReference type="GO" id="GO:0000155">
    <property type="term" value="F:phosphorelay sensor kinase activity"/>
    <property type="evidence" value="ECO:0007669"/>
    <property type="project" value="InterPro"/>
</dbReference>
<evidence type="ECO:0000256" key="1">
    <source>
        <dbReference type="ARBA" id="ARBA00000085"/>
    </source>
</evidence>
<dbReference type="SMART" id="SM00387">
    <property type="entry name" value="HATPase_c"/>
    <property type="match status" value="1"/>
</dbReference>
<dbReference type="InterPro" id="IPR011110">
    <property type="entry name" value="Reg_prop"/>
</dbReference>
<evidence type="ECO:0000256" key="9">
    <source>
        <dbReference type="ARBA" id="ARBA00023015"/>
    </source>
</evidence>
<dbReference type="SMART" id="SM00342">
    <property type="entry name" value="HTH_ARAC"/>
    <property type="match status" value="1"/>
</dbReference>
<evidence type="ECO:0000256" key="8">
    <source>
        <dbReference type="ARBA" id="ARBA00023012"/>
    </source>
</evidence>
<dbReference type="SUPFAM" id="SSF46689">
    <property type="entry name" value="Homeodomain-like"/>
    <property type="match status" value="1"/>
</dbReference>
<dbReference type="InterPro" id="IPR001789">
    <property type="entry name" value="Sig_transdc_resp-reg_receiver"/>
</dbReference>
<keyword evidence="7" id="KW-0067">ATP-binding</keyword>
<dbReference type="Pfam" id="PF00072">
    <property type="entry name" value="Response_reg"/>
    <property type="match status" value="1"/>
</dbReference>
<sequence>MKVMFTMKEKIWSFVFCFGIFFPLVCQAIATPKPNTLVFKSSSILNSLPSKDVQSVYQDRDGYIWISTRNGLFQYDGYSLTTYKSNLFRTDLLTNNNVFCVAEDAKHRLWIGTYSGLNVLDKKTGAIRKIDHPEMNGNSIPQVLITSDERILFATDWGVYEYQEDKDDFLCHGGENTGNVMPRTAIKSLFEDDRGDIWIGTWDAGLYRYEKKTGKYFRYPRLNEQNSAHYVFQDSQKNIWVGTWRGGLVLLKDAYQPDKTTWITYRYDEKNLAGISDDIIYALSEDLNTHSLWVGTRKGLSVLPLTGNYTGAETFSNYYPSESDSSIASDEVASLLRDRQGLMWVGMIGGGVNKVSTRKADFYWDQLLEVKRMLKTTSVRSILLDDEGLLWLGIGTYGLGVKNRQTGKFTYYTQMPEFDRYRGISTVMSMMQHSVTGHIWIAAYDGGVYEVDKKAPVAQRVRNYYAQDAPWLAGSCVFHIYEDSKHNLWFATRNGVSMRTMDGEAVRLDTLQVGNSQMRNVPTMYMTEGNDGDMWVASNTHGVFRLHCDEKGSYTVSCYSAANGKLNSVYADCLYTDAKGRIWVGTGGSGLNLYDEATDTFLPVHAKWNLPGDAVVSIRSDKEGDLWLGTNAGLIKLALSDNLESATFRLYTTVDGLQDNIFIRSAQAVAADGEMFFGGHRGYNSFYPENQQEQPFSSSVIVTDIKIFNQSWGNLPAKERMEISELSPAFADEIQLDHWHNNFSIEFSALEYANPERNQYAYQLAGFDSDWQYTGGAKRFAYYNNLKPGTYTFQLKASNANGIWDDEMLRMEVVILPPPWKTWWAYTLYIICVCAIIYYTFRVIRNRIRLRNALHLREMEQAKAEEVNHAKLQFFTNITHELLTPLTILSASVDELRRTAPTYKEQYRVMNNNINRLIRLLQQILEFRKSETGNLKLRVSEGDLTQFVHRSLDSFRPLMKKKDIQFQISCSPDPFNAYFDPDKLDKILYNLLSNASKYNRAGGLVSVELSENEDRTARLVVKDNGPGISAEAQKNLFKRFYEGDYRKFKTIGTGIGLSLVRDLVVLHHGTITVESEEGKGTLFIVNFPVLRNSYAEEEIEESLPADAEEAKKELLSDEFGENVSDDDSEEQSEPTAIRSSYSLLIVEDNEELLQLMTKLLGADYMVYTANNGKEAIDVVEQEEIDLIVSDVMMPEMDGIEFCQYIKNKFETSHIPVVLLTAKNKEEDRVEAYESGADGFISKPFNLSVLHARISNLLRSRERMGKDFKKQLVFEAKELNYTSVDEDFLQRAIDCVHRHLDDPDFDQAKLLEEMYMAKSTFFRKLKSLTGLTYVSFIRNIRMKAACRIMEEKKNIRISELAYAVGYNDPRYFSNSFKKEFGMQPSEYMERFTSNGTVEDDVPET</sequence>
<dbReference type="Proteomes" id="UP000061809">
    <property type="component" value="Chromosome"/>
</dbReference>
<dbReference type="SMART" id="SM00448">
    <property type="entry name" value="REC"/>
    <property type="match status" value="1"/>
</dbReference>
<evidence type="ECO:0000256" key="6">
    <source>
        <dbReference type="ARBA" id="ARBA00022777"/>
    </source>
</evidence>
<feature type="modified residue" description="4-aspartylphosphate" evidence="11">
    <location>
        <position position="1190"/>
    </location>
</feature>
<keyword evidence="12" id="KW-1133">Transmembrane helix</keyword>
<dbReference type="Gene3D" id="1.10.287.130">
    <property type="match status" value="1"/>
</dbReference>
<evidence type="ECO:0000256" key="3">
    <source>
        <dbReference type="ARBA" id="ARBA00022553"/>
    </source>
</evidence>
<evidence type="ECO:0000259" key="15">
    <source>
        <dbReference type="PROSITE" id="PS50110"/>
    </source>
</evidence>
<dbReference type="InterPro" id="IPR011006">
    <property type="entry name" value="CheY-like_superfamily"/>
</dbReference>
<proteinExistence type="predicted"/>
<dbReference type="InterPro" id="IPR018060">
    <property type="entry name" value="HTH_AraC"/>
</dbReference>
<feature type="transmembrane region" description="Helical" evidence="12">
    <location>
        <begin position="823"/>
        <end position="841"/>
    </location>
</feature>